<keyword evidence="2" id="KW-1185">Reference proteome</keyword>
<dbReference type="AlphaFoldDB" id="A0A4Y2QBX1"/>
<evidence type="ECO:0000313" key="2">
    <source>
        <dbReference type="Proteomes" id="UP000499080"/>
    </source>
</evidence>
<dbReference type="EMBL" id="BGPR01013483">
    <property type="protein sequence ID" value="GBN60881.1"/>
    <property type="molecule type" value="Genomic_DNA"/>
</dbReference>
<sequence>MILWETKWDKGERYRSFYKVLLKVKITPSHWKRSDIILVTGHVPLPTYRKRVIIRRLGKPPTLCYKLPVYNLIPPINLVVDLETLWWKRVLNNNISWANIRELIRFIAGNEAILFPKDVDSN</sequence>
<name>A0A4Y2QBX1_ARAVE</name>
<gene>
    <name evidence="1" type="ORF">AVEN_255786_1</name>
</gene>
<protein>
    <submittedName>
        <fullName evidence="1">Uncharacterized protein</fullName>
    </submittedName>
</protein>
<comment type="caution">
    <text evidence="1">The sequence shown here is derived from an EMBL/GenBank/DDBJ whole genome shotgun (WGS) entry which is preliminary data.</text>
</comment>
<organism evidence="1 2">
    <name type="scientific">Araneus ventricosus</name>
    <name type="common">Orbweaver spider</name>
    <name type="synonym">Epeira ventricosa</name>
    <dbReference type="NCBI Taxonomy" id="182803"/>
    <lineage>
        <taxon>Eukaryota</taxon>
        <taxon>Metazoa</taxon>
        <taxon>Ecdysozoa</taxon>
        <taxon>Arthropoda</taxon>
        <taxon>Chelicerata</taxon>
        <taxon>Arachnida</taxon>
        <taxon>Araneae</taxon>
        <taxon>Araneomorphae</taxon>
        <taxon>Entelegynae</taxon>
        <taxon>Araneoidea</taxon>
        <taxon>Araneidae</taxon>
        <taxon>Araneus</taxon>
    </lineage>
</organism>
<dbReference type="Proteomes" id="UP000499080">
    <property type="component" value="Unassembled WGS sequence"/>
</dbReference>
<reference evidence="1 2" key="1">
    <citation type="journal article" date="2019" name="Sci. Rep.">
        <title>Orb-weaving spider Araneus ventricosus genome elucidates the spidroin gene catalogue.</title>
        <authorList>
            <person name="Kono N."/>
            <person name="Nakamura H."/>
            <person name="Ohtoshi R."/>
            <person name="Moran D.A.P."/>
            <person name="Shinohara A."/>
            <person name="Yoshida Y."/>
            <person name="Fujiwara M."/>
            <person name="Mori M."/>
            <person name="Tomita M."/>
            <person name="Arakawa K."/>
        </authorList>
    </citation>
    <scope>NUCLEOTIDE SEQUENCE [LARGE SCALE GENOMIC DNA]</scope>
</reference>
<evidence type="ECO:0000313" key="1">
    <source>
        <dbReference type="EMBL" id="GBN60881.1"/>
    </source>
</evidence>
<proteinExistence type="predicted"/>
<accession>A0A4Y2QBX1</accession>